<accession>A0A2S8A763</accession>
<name>A0A2S8A763_9FLAO</name>
<dbReference type="Proteomes" id="UP000238042">
    <property type="component" value="Unassembled WGS sequence"/>
</dbReference>
<proteinExistence type="predicted"/>
<reference evidence="1 2" key="1">
    <citation type="submission" date="2018-02" db="EMBL/GenBank/DDBJ databases">
        <title>Genome sequences of Apibacter spp., gut symbionts of Asian honey bees.</title>
        <authorList>
            <person name="Kwong W.K."/>
            <person name="Steele M.I."/>
            <person name="Moran N.A."/>
        </authorList>
    </citation>
    <scope>NUCLEOTIDE SEQUENCE [LARGE SCALE GENOMIC DNA]</scope>
    <source>
        <strain evidence="2">wkB301</strain>
    </source>
</reference>
<sequence>MKLKYRFLKISLLIFLLGFLMNFAIKRHNNRPIDKMDIYIENSDKIHFITDKKVINVINQSSKNGIKAEKIEDINIIKTEEILHSNPFISKSNVYINLNGEINVTISQRIPIARIKTPKEEFYLDNKGNKFPLSLDFSFPCMLVGGDIHKNEYKDIAKLCELISVDNLLKNHIIGIEKDKGNSYNFLLNIEGTYIEYGEIENNRQKLTNLKEFYKQYLDFIGFDAYKKISLKYENQIVATKR</sequence>
<gene>
    <name evidence="1" type="ORF">C4S77_10915</name>
</gene>
<evidence type="ECO:0000313" key="1">
    <source>
        <dbReference type="EMBL" id="PQL90399.1"/>
    </source>
</evidence>
<dbReference type="AlphaFoldDB" id="A0A2S8A763"/>
<keyword evidence="2" id="KW-1185">Reference proteome</keyword>
<evidence type="ECO:0000313" key="2">
    <source>
        <dbReference type="Proteomes" id="UP000238042"/>
    </source>
</evidence>
<protein>
    <recommendedName>
        <fullName evidence="3">Cell division protein FtsQ</fullName>
    </recommendedName>
</protein>
<organism evidence="1 2">
    <name type="scientific">Apibacter adventoris</name>
    <dbReference type="NCBI Taxonomy" id="1679466"/>
    <lineage>
        <taxon>Bacteria</taxon>
        <taxon>Pseudomonadati</taxon>
        <taxon>Bacteroidota</taxon>
        <taxon>Flavobacteriia</taxon>
        <taxon>Flavobacteriales</taxon>
        <taxon>Weeksellaceae</taxon>
        <taxon>Apibacter</taxon>
    </lineage>
</organism>
<evidence type="ECO:0008006" key="3">
    <source>
        <dbReference type="Google" id="ProtNLM"/>
    </source>
</evidence>
<dbReference type="EMBL" id="PSZM01000046">
    <property type="protein sequence ID" value="PQL90399.1"/>
    <property type="molecule type" value="Genomic_DNA"/>
</dbReference>
<comment type="caution">
    <text evidence="1">The sequence shown here is derived from an EMBL/GenBank/DDBJ whole genome shotgun (WGS) entry which is preliminary data.</text>
</comment>